<dbReference type="Pfam" id="PF02458">
    <property type="entry name" value="Transferase"/>
    <property type="match status" value="1"/>
</dbReference>
<organism evidence="2 3">
    <name type="scientific">Epicoccum nigrum</name>
    <name type="common">Soil fungus</name>
    <name type="synonym">Epicoccum purpurascens</name>
    <dbReference type="NCBI Taxonomy" id="105696"/>
    <lineage>
        <taxon>Eukaryota</taxon>
        <taxon>Fungi</taxon>
        <taxon>Dikarya</taxon>
        <taxon>Ascomycota</taxon>
        <taxon>Pezizomycotina</taxon>
        <taxon>Dothideomycetes</taxon>
        <taxon>Pleosporomycetidae</taxon>
        <taxon>Pleosporales</taxon>
        <taxon>Pleosporineae</taxon>
        <taxon>Didymellaceae</taxon>
        <taxon>Epicoccum</taxon>
    </lineage>
</organism>
<dbReference type="Gene3D" id="3.30.559.10">
    <property type="entry name" value="Chloramphenicol acetyltransferase-like domain"/>
    <property type="match status" value="2"/>
</dbReference>
<dbReference type="OMA" id="NWISTYD"/>
<dbReference type="PANTHER" id="PTHR31896:SF64">
    <property type="entry name" value="TRICHOTHECENE 3-O-ACETYLTRANSFERASE"/>
    <property type="match status" value="1"/>
</dbReference>
<evidence type="ECO:0008006" key="4">
    <source>
        <dbReference type="Google" id="ProtNLM"/>
    </source>
</evidence>
<name>A0A1Y2M6S5_EPING</name>
<evidence type="ECO:0000256" key="1">
    <source>
        <dbReference type="ARBA" id="ARBA00022679"/>
    </source>
</evidence>
<evidence type="ECO:0000313" key="2">
    <source>
        <dbReference type="EMBL" id="OSS51790.1"/>
    </source>
</evidence>
<proteinExistence type="predicted"/>
<dbReference type="Proteomes" id="UP000193240">
    <property type="component" value="Unassembled WGS sequence"/>
</dbReference>
<reference evidence="2 3" key="1">
    <citation type="journal article" date="2017" name="Genome Announc.">
        <title>Genome sequence of the saprophytic ascomycete Epicoccum nigrum ICMP 19927 strain isolated from New Zealand.</title>
        <authorList>
            <person name="Fokin M."/>
            <person name="Fleetwood D."/>
            <person name="Weir B.S."/>
            <person name="Villas-Boas S.G."/>
        </authorList>
    </citation>
    <scope>NUCLEOTIDE SEQUENCE [LARGE SCALE GENOMIC DNA]</scope>
    <source>
        <strain evidence="2 3">ICMP 19927</strain>
    </source>
</reference>
<keyword evidence="1" id="KW-0808">Transferase</keyword>
<dbReference type="InterPro" id="IPR051283">
    <property type="entry name" value="Sec_Metabolite_Acyltrans"/>
</dbReference>
<dbReference type="InterPro" id="IPR023213">
    <property type="entry name" value="CAT-like_dom_sf"/>
</dbReference>
<dbReference type="GO" id="GO:0016740">
    <property type="term" value="F:transferase activity"/>
    <property type="evidence" value="ECO:0007669"/>
    <property type="project" value="UniProtKB-KW"/>
</dbReference>
<dbReference type="PANTHER" id="PTHR31896">
    <property type="entry name" value="FAMILY REGULATORY PROTEIN, PUTATIVE (AFU_ORTHOLOGUE AFUA_3G14730)-RELATED"/>
    <property type="match status" value="1"/>
</dbReference>
<sequence>MSTAEIQVRPTGWESAPEEERFVISDMDHTMPKIYVQIVEVFKLAPDAEKPRIVDNMIKGLEYTLSQFPILAGGLKMDAENGRLWVTKKRESSVGLSVQDLAENFPSYEELERSDFPAASLKGHILLPKTVTEKQLFSPLGDNQEDDTIISTFQINLIKGGLILGVAIHHNCSDGPGCDGFLTMWAKNSAAVSKGTSFRALPDGALDRSRLSAKKPDAARWKQLDQKFPILKDSGGPAPPPPADFKMPDLAIRMWHFPKSKTEELKSKAMSQTGANWISTYDAIMSILWKTITRSKLELLQTDLDKEVILAHGVNTRKVFDPPLPETFMGNAVALARTEPLKISDLLVDNNIPLLAQKVRASIRAITPQYVAELPEWIAGLEDRRWLTINMSSFLGMDLAATSWQAMTVYQQHDFGFGIARAIRFPDPQFEGYVFVYPSRADVKENAVDEGIEVCICLERGCHDRLGQDKELLVYAQPRGIS</sequence>
<dbReference type="STRING" id="105696.A0A1Y2M6S5"/>
<gene>
    <name evidence="2" type="ORF">B5807_03428</name>
</gene>
<dbReference type="InParanoid" id="A0A1Y2M6S5"/>
<accession>A0A1Y2M6S5</accession>
<dbReference type="AlphaFoldDB" id="A0A1Y2M6S5"/>
<dbReference type="EMBL" id="KZ107840">
    <property type="protein sequence ID" value="OSS51790.1"/>
    <property type="molecule type" value="Genomic_DNA"/>
</dbReference>
<keyword evidence="3" id="KW-1185">Reference proteome</keyword>
<protein>
    <recommendedName>
        <fullName evidence="4">Trichothecene 3-O-acetyltransferase</fullName>
    </recommendedName>
</protein>
<evidence type="ECO:0000313" key="3">
    <source>
        <dbReference type="Proteomes" id="UP000193240"/>
    </source>
</evidence>